<dbReference type="RefSeq" id="WP_014249955.1">
    <property type="nucleotide sequence ID" value="NC_016624.1"/>
</dbReference>
<evidence type="ECO:0000313" key="1">
    <source>
        <dbReference type="EMBL" id="CBS91126.1"/>
    </source>
</evidence>
<proteinExistence type="predicted"/>
<reference evidence="2" key="1">
    <citation type="journal article" date="2011" name="PLoS Genet.">
        <title>Azospirillum genomes reveal transition of bacteria from aquatic to terrestrial environments.</title>
        <authorList>
            <person name="Wisniewski-Dye F."/>
            <person name="Borziak K."/>
            <person name="Khalsa-Moyers G."/>
            <person name="Alexandre G."/>
            <person name="Sukharnikov L.O."/>
            <person name="Wuichet K."/>
            <person name="Hurst G.B."/>
            <person name="McDonald W.H."/>
            <person name="Robertson J.S."/>
            <person name="Barbe V."/>
            <person name="Calteau A."/>
            <person name="Rouy Z."/>
            <person name="Mangenot S."/>
            <person name="Prigent-Combaret C."/>
            <person name="Normand P."/>
            <person name="Boyer M."/>
            <person name="Siguier P."/>
            <person name="Dessaux Y."/>
            <person name="Elmerich C."/>
            <person name="Condemine G."/>
            <person name="Krishnen G."/>
            <person name="Kennedy I."/>
            <person name="Paterson A.H."/>
            <person name="Gonzalez V."/>
            <person name="Mavingui P."/>
            <person name="Zhulin I.B."/>
        </authorList>
    </citation>
    <scope>NUCLEOTIDE SEQUENCE [LARGE SCALE GENOMIC DNA]</scope>
    <source>
        <strain evidence="2">4B</strain>
    </source>
</reference>
<dbReference type="EMBL" id="FQ311873">
    <property type="protein sequence ID" value="CBS91126.1"/>
    <property type="molecule type" value="Genomic_DNA"/>
</dbReference>
<gene>
    <name evidence="1" type="ordered locus">AZOLI_p50121</name>
</gene>
<sequence length="299" mass="31857">MLAPDQDKTTEALRSSSSSAATITVYAGAVRYAVVPLLPASVPEWFLPVKESIATAATNATHWMDELCIDVTSFIPRSVIDYAATFDDVADQMNNLQTEIEMSSGAATPDQRQRAIDALNGLKAGADRANHDVAAVDARLLSLTKLVQSDHDAMATASVLVAQNIPDGAVISKTMTVDLGNDFLDIVPNGPCMVSVNIRSNVMIKLTETAGAHPELLPYVVTRQLLDNAVADNAKAGIALSNVRATWALMEGLIHDTINDLSAASDTDVLPILRQAEFAAARDVWERLSAVAQSLTESD</sequence>
<keyword evidence="2" id="KW-1185">Reference proteome</keyword>
<keyword evidence="1" id="KW-0614">Plasmid</keyword>
<geneLocation type="plasmid" evidence="1 2">
    <name>AZO_p5</name>
</geneLocation>
<dbReference type="KEGG" id="ali:AZOLI_p50121"/>
<dbReference type="HOGENOM" id="CLU_929542_0_0_5"/>
<dbReference type="Gene3D" id="1.20.1170.10">
    <property type="match status" value="1"/>
</dbReference>
<dbReference type="Proteomes" id="UP000005667">
    <property type="component" value="Plasmid AZO_p5"/>
</dbReference>
<evidence type="ECO:0000313" key="2">
    <source>
        <dbReference type="Proteomes" id="UP000005667"/>
    </source>
</evidence>
<organism evidence="1 2">
    <name type="scientific">Azospirillum lipoferum (strain 4B)</name>
    <dbReference type="NCBI Taxonomy" id="862719"/>
    <lineage>
        <taxon>Bacteria</taxon>
        <taxon>Pseudomonadati</taxon>
        <taxon>Pseudomonadota</taxon>
        <taxon>Alphaproteobacteria</taxon>
        <taxon>Rhodospirillales</taxon>
        <taxon>Azospirillaceae</taxon>
        <taxon>Azospirillum</taxon>
    </lineage>
</organism>
<accession>G7ZI36</accession>
<dbReference type="AlphaFoldDB" id="G7ZI36"/>
<name>G7ZI36_AZOL4</name>
<protein>
    <submittedName>
        <fullName evidence="1">Uncharacterized protein</fullName>
    </submittedName>
</protein>